<dbReference type="Proteomes" id="UP000027222">
    <property type="component" value="Unassembled WGS sequence"/>
</dbReference>
<keyword evidence="3" id="KW-1185">Reference proteome</keyword>
<feature type="signal peptide" evidence="1">
    <location>
        <begin position="1"/>
        <end position="20"/>
    </location>
</feature>
<dbReference type="HOGENOM" id="CLU_2885940_0_0_1"/>
<organism evidence="2 3">
    <name type="scientific">Galerina marginata (strain CBS 339.88)</name>
    <dbReference type="NCBI Taxonomy" id="685588"/>
    <lineage>
        <taxon>Eukaryota</taxon>
        <taxon>Fungi</taxon>
        <taxon>Dikarya</taxon>
        <taxon>Basidiomycota</taxon>
        <taxon>Agaricomycotina</taxon>
        <taxon>Agaricomycetes</taxon>
        <taxon>Agaricomycetidae</taxon>
        <taxon>Agaricales</taxon>
        <taxon>Agaricineae</taxon>
        <taxon>Strophariaceae</taxon>
        <taxon>Galerina</taxon>
    </lineage>
</organism>
<sequence>MRFSAALLVSAIVGVISVAANPAPAYGAASALEIVQRCYPSSCQCDESRCWAGPACCANGSCPC</sequence>
<accession>A0A067SI06</accession>
<proteinExistence type="predicted"/>
<feature type="chain" id="PRO_5001645782" evidence="1">
    <location>
        <begin position="21"/>
        <end position="64"/>
    </location>
</feature>
<dbReference type="EMBL" id="KL142424">
    <property type="protein sequence ID" value="KDR66393.1"/>
    <property type="molecule type" value="Genomic_DNA"/>
</dbReference>
<gene>
    <name evidence="2" type="ORF">GALMADRAFT_259504</name>
</gene>
<reference evidence="3" key="1">
    <citation type="journal article" date="2014" name="Proc. Natl. Acad. Sci. U.S.A.">
        <title>Extensive sampling of basidiomycete genomes demonstrates inadequacy of the white-rot/brown-rot paradigm for wood decay fungi.</title>
        <authorList>
            <person name="Riley R."/>
            <person name="Salamov A.A."/>
            <person name="Brown D.W."/>
            <person name="Nagy L.G."/>
            <person name="Floudas D."/>
            <person name="Held B.W."/>
            <person name="Levasseur A."/>
            <person name="Lombard V."/>
            <person name="Morin E."/>
            <person name="Otillar R."/>
            <person name="Lindquist E.A."/>
            <person name="Sun H."/>
            <person name="LaButti K.M."/>
            <person name="Schmutz J."/>
            <person name="Jabbour D."/>
            <person name="Luo H."/>
            <person name="Baker S.E."/>
            <person name="Pisabarro A.G."/>
            <person name="Walton J.D."/>
            <person name="Blanchette R.A."/>
            <person name="Henrissat B."/>
            <person name="Martin F."/>
            <person name="Cullen D."/>
            <person name="Hibbett D.S."/>
            <person name="Grigoriev I.V."/>
        </authorList>
    </citation>
    <scope>NUCLEOTIDE SEQUENCE [LARGE SCALE GENOMIC DNA]</scope>
    <source>
        <strain evidence="3">CBS 339.88</strain>
    </source>
</reference>
<evidence type="ECO:0000256" key="1">
    <source>
        <dbReference type="SAM" id="SignalP"/>
    </source>
</evidence>
<name>A0A067SI06_GALM3</name>
<evidence type="ECO:0000313" key="3">
    <source>
        <dbReference type="Proteomes" id="UP000027222"/>
    </source>
</evidence>
<protein>
    <submittedName>
        <fullName evidence="2">Uncharacterized protein</fullName>
    </submittedName>
</protein>
<dbReference type="AlphaFoldDB" id="A0A067SI06"/>
<keyword evidence="1" id="KW-0732">Signal</keyword>
<evidence type="ECO:0000313" key="2">
    <source>
        <dbReference type="EMBL" id="KDR66393.1"/>
    </source>
</evidence>